<dbReference type="EMBL" id="CAFBPN010000008">
    <property type="protein sequence ID" value="CAB5011734.1"/>
    <property type="molecule type" value="Genomic_DNA"/>
</dbReference>
<evidence type="ECO:0000313" key="2">
    <source>
        <dbReference type="EMBL" id="CAB5011734.1"/>
    </source>
</evidence>
<dbReference type="EMBL" id="CAFBQU010000001">
    <property type="protein sequence ID" value="CAB5057819.1"/>
    <property type="molecule type" value="Genomic_DNA"/>
</dbReference>
<evidence type="ECO:0000313" key="3">
    <source>
        <dbReference type="EMBL" id="CAB5057819.1"/>
    </source>
</evidence>
<dbReference type="InterPro" id="IPR051049">
    <property type="entry name" value="Dienelactone_hydrolase-like"/>
</dbReference>
<evidence type="ECO:0000259" key="1">
    <source>
        <dbReference type="Pfam" id="PF01738"/>
    </source>
</evidence>
<proteinExistence type="predicted"/>
<accession>A0A6J7TV31</accession>
<name>A0A6J7TV31_9ZZZZ</name>
<organism evidence="3">
    <name type="scientific">freshwater metagenome</name>
    <dbReference type="NCBI Taxonomy" id="449393"/>
    <lineage>
        <taxon>unclassified sequences</taxon>
        <taxon>metagenomes</taxon>
        <taxon>ecological metagenomes</taxon>
    </lineage>
</organism>
<sequence length="242" mass="27625">MREQHIEIVTDEGTMGTYIAHPDNGESLPVVLFLMDAPGKRELLHSMARTIASHGYYVMLPNLYYRTTPTFELDFASKESFERMRELMMAMSNKMVSRDAQSLLAYAKEQTAADENTVGVVGYCMSGPFAIYVAAEHASVVKAAASFYGVRLHVDKPDSPHLRLNDISGEIYVACAEHDDYVPMEMVDQFEAAMQESEVRGCLERYWGNHHGFAFNDRPAYNEKADKRHWMRLLDLFQRNLH</sequence>
<dbReference type="Pfam" id="PF01738">
    <property type="entry name" value="DLH"/>
    <property type="match status" value="1"/>
</dbReference>
<dbReference type="InterPro" id="IPR029058">
    <property type="entry name" value="AB_hydrolase_fold"/>
</dbReference>
<dbReference type="GO" id="GO:0016787">
    <property type="term" value="F:hydrolase activity"/>
    <property type="evidence" value="ECO:0007669"/>
    <property type="project" value="InterPro"/>
</dbReference>
<protein>
    <submittedName>
        <fullName evidence="3">Unannotated protein</fullName>
    </submittedName>
</protein>
<dbReference type="PANTHER" id="PTHR46623">
    <property type="entry name" value="CARBOXYMETHYLENEBUTENOLIDASE-RELATED"/>
    <property type="match status" value="1"/>
</dbReference>
<dbReference type="PANTHER" id="PTHR46623:SF10">
    <property type="entry name" value="CARBOXYMETHYLENEBUTENOLIDASE HOMOLOG"/>
    <property type="match status" value="1"/>
</dbReference>
<dbReference type="SUPFAM" id="SSF53474">
    <property type="entry name" value="alpha/beta-Hydrolases"/>
    <property type="match status" value="1"/>
</dbReference>
<dbReference type="AlphaFoldDB" id="A0A6J7TV31"/>
<feature type="domain" description="Dienelactone hydrolase" evidence="1">
    <location>
        <begin position="16"/>
        <end position="239"/>
    </location>
</feature>
<dbReference type="Gene3D" id="3.40.50.1820">
    <property type="entry name" value="alpha/beta hydrolase"/>
    <property type="match status" value="1"/>
</dbReference>
<gene>
    <name evidence="2" type="ORF">UFOPK4098_00333</name>
    <name evidence="3" type="ORF">UFOPK4347_00049</name>
</gene>
<dbReference type="InterPro" id="IPR002925">
    <property type="entry name" value="Dienelactn_hydro"/>
</dbReference>
<reference evidence="3" key="1">
    <citation type="submission" date="2020-05" db="EMBL/GenBank/DDBJ databases">
        <authorList>
            <person name="Chiriac C."/>
            <person name="Salcher M."/>
            <person name="Ghai R."/>
            <person name="Kavagutti S V."/>
        </authorList>
    </citation>
    <scope>NUCLEOTIDE SEQUENCE</scope>
</reference>